<evidence type="ECO:0000313" key="2">
    <source>
        <dbReference type="Proteomes" id="UP001519924"/>
    </source>
</evidence>
<name>A0ABS7EZ10_9PROT</name>
<gene>
    <name evidence="1" type="ORF">K1J50_02340</name>
</gene>
<dbReference type="Proteomes" id="UP001519924">
    <property type="component" value="Unassembled WGS sequence"/>
</dbReference>
<proteinExistence type="predicted"/>
<keyword evidence="2" id="KW-1185">Reference proteome</keyword>
<organism evidence="1 2">
    <name type="scientific">Caldovatus aquaticus</name>
    <dbReference type="NCBI Taxonomy" id="2865671"/>
    <lineage>
        <taxon>Bacteria</taxon>
        <taxon>Pseudomonadati</taxon>
        <taxon>Pseudomonadota</taxon>
        <taxon>Alphaproteobacteria</taxon>
        <taxon>Acetobacterales</taxon>
        <taxon>Roseomonadaceae</taxon>
        <taxon>Caldovatus</taxon>
    </lineage>
</organism>
<dbReference type="RefSeq" id="WP_220115825.1">
    <property type="nucleotide sequence ID" value="NZ_JAHZUY010000003.1"/>
</dbReference>
<evidence type="ECO:0000313" key="1">
    <source>
        <dbReference type="EMBL" id="MBW8268318.1"/>
    </source>
</evidence>
<protein>
    <submittedName>
        <fullName evidence="1">Uncharacterized protein</fullName>
    </submittedName>
</protein>
<reference evidence="1 2" key="1">
    <citation type="submission" date="2021-08" db="EMBL/GenBank/DDBJ databases">
        <title>Caldovatus sediminis gen. nov., sp. nov., a moderately thermophilic bacterium isolated from a hot spring.</title>
        <authorList>
            <person name="Hu C.-J."/>
            <person name="Li W.-J."/>
            <person name="Xian W.-D."/>
        </authorList>
    </citation>
    <scope>NUCLEOTIDE SEQUENCE [LARGE SCALE GENOMIC DNA]</scope>
    <source>
        <strain evidence="1 2">SYSU G05006</strain>
    </source>
</reference>
<sequence>MSDRPPSDQPPPRPPCGPTWDCAFCRHWQPGAVVLRGNSLGACRALEQITAADFGCGLFAFRPKENPDAHARETAE</sequence>
<comment type="caution">
    <text evidence="1">The sequence shown here is derived from an EMBL/GenBank/DDBJ whole genome shotgun (WGS) entry which is preliminary data.</text>
</comment>
<accession>A0ABS7EZ10</accession>
<dbReference type="EMBL" id="JAHZUY010000003">
    <property type="protein sequence ID" value="MBW8268318.1"/>
    <property type="molecule type" value="Genomic_DNA"/>
</dbReference>